<protein>
    <submittedName>
        <fullName evidence="2">Uncharacterized protein</fullName>
    </submittedName>
</protein>
<feature type="compositionally biased region" description="Low complexity" evidence="1">
    <location>
        <begin position="82"/>
        <end position="94"/>
    </location>
</feature>
<proteinExistence type="predicted"/>
<feature type="compositionally biased region" description="Polar residues" evidence="1">
    <location>
        <begin position="30"/>
        <end position="44"/>
    </location>
</feature>
<gene>
    <name evidence="2" type="ORF">SAMN05443432_10622</name>
</gene>
<evidence type="ECO:0000313" key="3">
    <source>
        <dbReference type="Proteomes" id="UP000322545"/>
    </source>
</evidence>
<accession>A0A1M7HIW5</accession>
<dbReference type="EMBL" id="FRCB01000006">
    <property type="protein sequence ID" value="SHM28410.1"/>
    <property type="molecule type" value="Genomic_DNA"/>
</dbReference>
<dbReference type="Proteomes" id="UP000322545">
    <property type="component" value="Unassembled WGS sequence"/>
</dbReference>
<keyword evidence="3" id="KW-1185">Reference proteome</keyword>
<organism evidence="2 3">
    <name type="scientific">Roseovarius litoreus</name>
    <dbReference type="NCBI Taxonomy" id="1155722"/>
    <lineage>
        <taxon>Bacteria</taxon>
        <taxon>Pseudomonadati</taxon>
        <taxon>Pseudomonadota</taxon>
        <taxon>Alphaproteobacteria</taxon>
        <taxon>Rhodobacterales</taxon>
        <taxon>Roseobacteraceae</taxon>
        <taxon>Roseovarius</taxon>
    </lineage>
</organism>
<evidence type="ECO:0000256" key="1">
    <source>
        <dbReference type="SAM" id="MobiDB-lite"/>
    </source>
</evidence>
<sequence>MTPLSRPPHQTLARPPRSQAGASIPVTLDATGTHTTAPQSTPTLGSVHGQPVTRAALAPPPTRARHSHGSPTAPADPRSPGARRLAAARTRTARPSIPPRHGTPKYNPRGSL</sequence>
<name>A0A1M7HIW5_9RHOB</name>
<feature type="region of interest" description="Disordered" evidence="1">
    <location>
        <begin position="1"/>
        <end position="112"/>
    </location>
</feature>
<dbReference type="AlphaFoldDB" id="A0A1M7HIW5"/>
<reference evidence="2 3" key="1">
    <citation type="submission" date="2016-11" db="EMBL/GenBank/DDBJ databases">
        <authorList>
            <person name="Varghese N."/>
            <person name="Submissions S."/>
        </authorList>
    </citation>
    <scope>NUCLEOTIDE SEQUENCE [LARGE SCALE GENOMIC DNA]</scope>
    <source>
        <strain evidence="2 3">DSM 28249</strain>
    </source>
</reference>
<evidence type="ECO:0000313" key="2">
    <source>
        <dbReference type="EMBL" id="SHM28410.1"/>
    </source>
</evidence>